<reference evidence="2 3" key="1">
    <citation type="submission" date="2012-08" db="EMBL/GenBank/DDBJ databases">
        <title>Oryza genome evolution.</title>
        <authorList>
            <person name="Wing R.A."/>
        </authorList>
    </citation>
    <scope>NUCLEOTIDE SEQUENCE</scope>
</reference>
<keyword evidence="1" id="KW-0472">Membrane</keyword>
<organism evidence="2 3">
    <name type="scientific">Leersia perrieri</name>
    <dbReference type="NCBI Taxonomy" id="77586"/>
    <lineage>
        <taxon>Eukaryota</taxon>
        <taxon>Viridiplantae</taxon>
        <taxon>Streptophyta</taxon>
        <taxon>Embryophyta</taxon>
        <taxon>Tracheophyta</taxon>
        <taxon>Spermatophyta</taxon>
        <taxon>Magnoliopsida</taxon>
        <taxon>Liliopsida</taxon>
        <taxon>Poales</taxon>
        <taxon>Poaceae</taxon>
        <taxon>BOP clade</taxon>
        <taxon>Oryzoideae</taxon>
        <taxon>Oryzeae</taxon>
        <taxon>Oryzinae</taxon>
        <taxon>Leersia</taxon>
    </lineage>
</organism>
<reference evidence="2" key="3">
    <citation type="submission" date="2015-04" db="UniProtKB">
        <authorList>
            <consortium name="EnsemblPlants"/>
        </authorList>
    </citation>
    <scope>IDENTIFICATION</scope>
</reference>
<dbReference type="AlphaFoldDB" id="A0A0D9VM38"/>
<evidence type="ECO:0000313" key="3">
    <source>
        <dbReference type="Proteomes" id="UP000032180"/>
    </source>
</evidence>
<proteinExistence type="predicted"/>
<dbReference type="Proteomes" id="UP000032180">
    <property type="component" value="Chromosome 2"/>
</dbReference>
<sequence length="173" mass="19319">MGIGLPWRIDRSVGFREEARRRRRWRPPRRTRRRRVPAFQAIYVGFVNALSRANRVSLSSSPPHARTQFCPNCLNLFHRSDPRRRRRRSFAGATTPDRGKVRIGSIDRLSSLCVVVASRSNSKQSNEEDPPFAGLLLALAFIIISVLLLLCSLPQAKIGGLGIGGGGCQCGWI</sequence>
<accession>A0A0D9VM38</accession>
<dbReference type="EnsemblPlants" id="LPERR02G29360.4">
    <property type="protein sequence ID" value="LPERR02G29360.4"/>
    <property type="gene ID" value="LPERR02G29360"/>
</dbReference>
<protein>
    <submittedName>
        <fullName evidence="2">Uncharacterized protein</fullName>
    </submittedName>
</protein>
<keyword evidence="3" id="KW-1185">Reference proteome</keyword>
<reference evidence="3" key="2">
    <citation type="submission" date="2013-12" db="EMBL/GenBank/DDBJ databases">
        <authorList>
            <person name="Yu Y."/>
            <person name="Lee S."/>
            <person name="de Baynast K."/>
            <person name="Wissotski M."/>
            <person name="Liu L."/>
            <person name="Talag J."/>
            <person name="Goicoechea J."/>
            <person name="Angelova A."/>
            <person name="Jetty R."/>
            <person name="Kudrna D."/>
            <person name="Golser W."/>
            <person name="Rivera L."/>
            <person name="Zhang J."/>
            <person name="Wing R."/>
        </authorList>
    </citation>
    <scope>NUCLEOTIDE SEQUENCE</scope>
</reference>
<dbReference type="Gramene" id="LPERR02G29360.4">
    <property type="protein sequence ID" value="LPERR02G29360.4"/>
    <property type="gene ID" value="LPERR02G29360"/>
</dbReference>
<evidence type="ECO:0000313" key="2">
    <source>
        <dbReference type="EnsemblPlants" id="LPERR02G29360.4"/>
    </source>
</evidence>
<evidence type="ECO:0000256" key="1">
    <source>
        <dbReference type="SAM" id="Phobius"/>
    </source>
</evidence>
<feature type="transmembrane region" description="Helical" evidence="1">
    <location>
        <begin position="132"/>
        <end position="151"/>
    </location>
</feature>
<keyword evidence="1" id="KW-0812">Transmembrane</keyword>
<name>A0A0D9VM38_9ORYZ</name>
<keyword evidence="1" id="KW-1133">Transmembrane helix</keyword>